<gene>
    <name evidence="1" type="ORF">D915_000723</name>
</gene>
<evidence type="ECO:0000313" key="2">
    <source>
        <dbReference type="Proteomes" id="UP000230066"/>
    </source>
</evidence>
<name>A0A4E0RKT9_FASHE</name>
<sequence length="89" mass="9977">MSRLHGCPEWHLPMSGLCRGSAHKESWELGIRWRPKRHDFLFEVATLAREKPSANFRVIGGLCAGAGSQTSSSYAFRVMLYQSRVPNAS</sequence>
<dbReference type="EMBL" id="JXXN02000149">
    <property type="protein sequence ID" value="THD28455.1"/>
    <property type="molecule type" value="Genomic_DNA"/>
</dbReference>
<dbReference type="AlphaFoldDB" id="A0A4E0RKT9"/>
<evidence type="ECO:0000313" key="1">
    <source>
        <dbReference type="EMBL" id="THD28455.1"/>
    </source>
</evidence>
<accession>A0A4E0RKT9</accession>
<dbReference type="Proteomes" id="UP000230066">
    <property type="component" value="Unassembled WGS sequence"/>
</dbReference>
<organism evidence="1 2">
    <name type="scientific">Fasciola hepatica</name>
    <name type="common">Liver fluke</name>
    <dbReference type="NCBI Taxonomy" id="6192"/>
    <lineage>
        <taxon>Eukaryota</taxon>
        <taxon>Metazoa</taxon>
        <taxon>Spiralia</taxon>
        <taxon>Lophotrochozoa</taxon>
        <taxon>Platyhelminthes</taxon>
        <taxon>Trematoda</taxon>
        <taxon>Digenea</taxon>
        <taxon>Plagiorchiida</taxon>
        <taxon>Echinostomata</taxon>
        <taxon>Echinostomatoidea</taxon>
        <taxon>Fasciolidae</taxon>
        <taxon>Fasciola</taxon>
    </lineage>
</organism>
<reference evidence="1" key="1">
    <citation type="submission" date="2019-03" db="EMBL/GenBank/DDBJ databases">
        <title>Improved annotation for the trematode Fasciola hepatica.</title>
        <authorList>
            <person name="Choi Y.-J."/>
            <person name="Martin J."/>
            <person name="Mitreva M."/>
        </authorList>
    </citation>
    <scope>NUCLEOTIDE SEQUENCE [LARGE SCALE GENOMIC DNA]</scope>
</reference>
<protein>
    <submittedName>
        <fullName evidence="1">Uncharacterized protein</fullName>
    </submittedName>
</protein>
<keyword evidence="2" id="KW-1185">Reference proteome</keyword>
<comment type="caution">
    <text evidence="1">The sequence shown here is derived from an EMBL/GenBank/DDBJ whole genome shotgun (WGS) entry which is preliminary data.</text>
</comment>
<proteinExistence type="predicted"/>